<dbReference type="EMBL" id="JAOQJL010000001">
    <property type="protein sequence ID" value="MCU6763812.1"/>
    <property type="molecule type" value="Genomic_DNA"/>
</dbReference>
<evidence type="ECO:0000256" key="7">
    <source>
        <dbReference type="SAM" id="Coils"/>
    </source>
</evidence>
<dbReference type="SUPFAM" id="SSF52172">
    <property type="entry name" value="CheY-like"/>
    <property type="match status" value="1"/>
</dbReference>
<dbReference type="InterPro" id="IPR020449">
    <property type="entry name" value="Tscrpt_reg_AraC-type_HTH"/>
</dbReference>
<dbReference type="Proteomes" id="UP001652409">
    <property type="component" value="Unassembled WGS sequence"/>
</dbReference>
<dbReference type="InterPro" id="IPR018060">
    <property type="entry name" value="HTH_AraC"/>
</dbReference>
<evidence type="ECO:0000256" key="6">
    <source>
        <dbReference type="PROSITE-ProRule" id="PRU00169"/>
    </source>
</evidence>
<keyword evidence="3" id="KW-0238">DNA-binding</keyword>
<evidence type="ECO:0000256" key="5">
    <source>
        <dbReference type="ARBA" id="ARBA00024867"/>
    </source>
</evidence>
<dbReference type="InterPro" id="IPR011006">
    <property type="entry name" value="CheY-like_superfamily"/>
</dbReference>
<dbReference type="InterPro" id="IPR018062">
    <property type="entry name" value="HTH_AraC-typ_CS"/>
</dbReference>
<keyword evidence="11" id="KW-1185">Reference proteome</keyword>
<evidence type="ECO:0000259" key="9">
    <source>
        <dbReference type="PROSITE" id="PS50110"/>
    </source>
</evidence>
<dbReference type="SUPFAM" id="SSF46689">
    <property type="entry name" value="Homeodomain-like"/>
    <property type="match status" value="2"/>
</dbReference>
<accession>A0ABT2TNZ7</accession>
<dbReference type="InterPro" id="IPR009057">
    <property type="entry name" value="Homeodomain-like_sf"/>
</dbReference>
<dbReference type="PROSITE" id="PS00041">
    <property type="entry name" value="HTH_ARAC_FAMILY_1"/>
    <property type="match status" value="1"/>
</dbReference>
<dbReference type="CDD" id="cd17536">
    <property type="entry name" value="REC_YesN-like"/>
    <property type="match status" value="1"/>
</dbReference>
<evidence type="ECO:0000313" key="11">
    <source>
        <dbReference type="Proteomes" id="UP001652409"/>
    </source>
</evidence>
<evidence type="ECO:0000313" key="10">
    <source>
        <dbReference type="EMBL" id="MCU6763812.1"/>
    </source>
</evidence>
<dbReference type="PROSITE" id="PS50110">
    <property type="entry name" value="RESPONSE_REGULATORY"/>
    <property type="match status" value="1"/>
</dbReference>
<dbReference type="Gene3D" id="1.10.10.60">
    <property type="entry name" value="Homeodomain-like"/>
    <property type="match status" value="2"/>
</dbReference>
<feature type="domain" description="Response regulatory" evidence="9">
    <location>
        <begin position="4"/>
        <end position="121"/>
    </location>
</feature>
<sequence length="498" mass="57642">MKIRVLVVEDEPPIQRSICQKIEESNENFKVIAAIDNGKDAIQYLIEHPVDVMFVDMNLPIVSGKEILKFCYSEKLPVLPVVLSGYTDFEYVKCAVANHAVDYLLKPLNSQELTILLQKIEARIRKQQQEEKVQNLTDAVKGLHTLQTKETRPEMDPSYSMLLVTLGACPYENERNYRELFEKLDLGGNFSQIVPKENFWLVNGKNINEKIIFVRRDRVPDINHLNQFVRSLKFPGLTITVVFYKEAVKMTDIFATYHLLQKYAREHMIFLKNSVLIYSPEGFKPDFTGLREKIDSLILQCNNMSINNITGSFADLLHLFTVRPVTQKEAVRNIKYFVSELYKVHQGHRGFFEVEEDIQFILENYYTEEELLKEFDFLLKDIFGIEVYDSRDKKLIAVKMKNYLDEKFRTNVTNQLLAASFGFVPSYLVSIFKACYGLTPMDYLVTKRIDEAKILLADGSLKIKDIASGVGYEDSLYFSKVFKKFTGVSPKEYVKSNK</sequence>
<dbReference type="PANTHER" id="PTHR43280:SF2">
    <property type="entry name" value="HTH-TYPE TRANSCRIPTIONAL REGULATOR EXSA"/>
    <property type="match status" value="1"/>
</dbReference>
<protein>
    <recommendedName>
        <fullName evidence="1">Stage 0 sporulation protein A homolog</fullName>
    </recommendedName>
</protein>
<feature type="domain" description="HTH araC/xylS-type" evidence="8">
    <location>
        <begin position="398"/>
        <end position="496"/>
    </location>
</feature>
<dbReference type="InterPro" id="IPR001789">
    <property type="entry name" value="Sig_transdc_resp-reg_receiver"/>
</dbReference>
<keyword evidence="6" id="KW-0597">Phosphoprotein</keyword>
<comment type="caution">
    <text evidence="10">The sequence shown here is derived from an EMBL/GenBank/DDBJ whole genome shotgun (WGS) entry which is preliminary data.</text>
</comment>
<evidence type="ECO:0000256" key="3">
    <source>
        <dbReference type="ARBA" id="ARBA00023125"/>
    </source>
</evidence>
<dbReference type="PROSITE" id="PS01124">
    <property type="entry name" value="HTH_ARAC_FAMILY_2"/>
    <property type="match status" value="1"/>
</dbReference>
<dbReference type="PRINTS" id="PR00032">
    <property type="entry name" value="HTHARAC"/>
</dbReference>
<dbReference type="SMART" id="SM00448">
    <property type="entry name" value="REC"/>
    <property type="match status" value="1"/>
</dbReference>
<evidence type="ECO:0000256" key="2">
    <source>
        <dbReference type="ARBA" id="ARBA00023015"/>
    </source>
</evidence>
<keyword evidence="4" id="KW-0804">Transcription</keyword>
<dbReference type="SMART" id="SM00342">
    <property type="entry name" value="HTH_ARAC"/>
    <property type="match status" value="1"/>
</dbReference>
<reference evidence="10 11" key="1">
    <citation type="journal article" date="2021" name="ISME Commun">
        <title>Automated analysis of genomic sequences facilitates high-throughput and comprehensive description of bacteria.</title>
        <authorList>
            <person name="Hitch T.C.A."/>
        </authorList>
    </citation>
    <scope>NUCLEOTIDE SEQUENCE [LARGE SCALE GENOMIC DNA]</scope>
    <source>
        <strain evidence="10 11">Sanger_23</strain>
    </source>
</reference>
<keyword evidence="7" id="KW-0175">Coiled coil</keyword>
<dbReference type="Pfam" id="PF12833">
    <property type="entry name" value="HTH_18"/>
    <property type="match status" value="1"/>
</dbReference>
<evidence type="ECO:0000259" key="8">
    <source>
        <dbReference type="PROSITE" id="PS01124"/>
    </source>
</evidence>
<dbReference type="RefSeq" id="WP_158420010.1">
    <property type="nucleotide sequence ID" value="NZ_JAOQJL010000001.1"/>
</dbReference>
<organism evidence="10 11">
    <name type="scientific">Blautia ammoniilytica</name>
    <dbReference type="NCBI Taxonomy" id="2981782"/>
    <lineage>
        <taxon>Bacteria</taxon>
        <taxon>Bacillati</taxon>
        <taxon>Bacillota</taxon>
        <taxon>Clostridia</taxon>
        <taxon>Lachnospirales</taxon>
        <taxon>Lachnospiraceae</taxon>
        <taxon>Blautia</taxon>
    </lineage>
</organism>
<proteinExistence type="predicted"/>
<name>A0ABT2TNZ7_9FIRM</name>
<dbReference type="PANTHER" id="PTHR43280">
    <property type="entry name" value="ARAC-FAMILY TRANSCRIPTIONAL REGULATOR"/>
    <property type="match status" value="1"/>
</dbReference>
<evidence type="ECO:0000256" key="4">
    <source>
        <dbReference type="ARBA" id="ARBA00023163"/>
    </source>
</evidence>
<gene>
    <name evidence="10" type="ORF">OCV61_00100</name>
</gene>
<evidence type="ECO:0000256" key="1">
    <source>
        <dbReference type="ARBA" id="ARBA00018672"/>
    </source>
</evidence>
<feature type="coiled-coil region" evidence="7">
    <location>
        <begin position="110"/>
        <end position="146"/>
    </location>
</feature>
<dbReference type="Pfam" id="PF00072">
    <property type="entry name" value="Response_reg"/>
    <property type="match status" value="1"/>
</dbReference>
<comment type="function">
    <text evidence="5">May play the central regulatory role in sporulation. It may be an element of the effector pathway responsible for the activation of sporulation genes in response to nutritional stress. Spo0A may act in concert with spo0H (a sigma factor) to control the expression of some genes that are critical to the sporulation process.</text>
</comment>
<dbReference type="Gene3D" id="3.40.50.2300">
    <property type="match status" value="1"/>
</dbReference>
<feature type="modified residue" description="4-aspartylphosphate" evidence="6">
    <location>
        <position position="56"/>
    </location>
</feature>
<keyword evidence="2" id="KW-0805">Transcription regulation</keyword>